<evidence type="ECO:0000313" key="2">
    <source>
        <dbReference type="Proteomes" id="UP001433508"/>
    </source>
</evidence>
<name>A0ACC3T759_LIPKO</name>
<evidence type="ECO:0000313" key="1">
    <source>
        <dbReference type="EMBL" id="KAK9239768.1"/>
    </source>
</evidence>
<sequence>MGLADYFLPVRRTPSKPKSSEPDYKEIIGDPELIAFYEANTPSLRRNAVLESSVNVGLKQETAEALVSRRNFGLHPISREQRQPHIQKAAEANCADFQNVIHECSQLPANWRDGRMPEDIKSKEDLCRHAKERYNTCLKTQVRLLYRLGYKISTGNGALDTDIRRHANALYMSYYGTPNDPREPTQSELAKIHSGCSWEIENSLTM</sequence>
<organism evidence="1 2">
    <name type="scientific">Lipomyces kononenkoae</name>
    <name type="common">Yeast</name>
    <dbReference type="NCBI Taxonomy" id="34357"/>
    <lineage>
        <taxon>Eukaryota</taxon>
        <taxon>Fungi</taxon>
        <taxon>Dikarya</taxon>
        <taxon>Ascomycota</taxon>
        <taxon>Saccharomycotina</taxon>
        <taxon>Lipomycetes</taxon>
        <taxon>Lipomycetales</taxon>
        <taxon>Lipomycetaceae</taxon>
        <taxon>Lipomyces</taxon>
    </lineage>
</organism>
<keyword evidence="2" id="KW-1185">Reference proteome</keyword>
<gene>
    <name evidence="1" type="ORF">V1525DRAFT_397589</name>
</gene>
<accession>A0ACC3T759</accession>
<comment type="caution">
    <text evidence="1">The sequence shown here is derived from an EMBL/GenBank/DDBJ whole genome shotgun (WGS) entry which is preliminary data.</text>
</comment>
<protein>
    <submittedName>
        <fullName evidence="1">Uncharacterized protein</fullName>
    </submittedName>
</protein>
<reference evidence="2" key="1">
    <citation type="journal article" date="2024" name="Front. Bioeng. Biotechnol.">
        <title>Genome-scale model development and genomic sequencing of the oleaginous clade Lipomyces.</title>
        <authorList>
            <person name="Czajka J.J."/>
            <person name="Han Y."/>
            <person name="Kim J."/>
            <person name="Mondo S.J."/>
            <person name="Hofstad B.A."/>
            <person name="Robles A."/>
            <person name="Haridas S."/>
            <person name="Riley R."/>
            <person name="LaButti K."/>
            <person name="Pangilinan J."/>
            <person name="Andreopoulos W."/>
            <person name="Lipzen A."/>
            <person name="Yan J."/>
            <person name="Wang M."/>
            <person name="Ng V."/>
            <person name="Grigoriev I.V."/>
            <person name="Spatafora J.W."/>
            <person name="Magnuson J.K."/>
            <person name="Baker S.E."/>
            <person name="Pomraning K.R."/>
        </authorList>
    </citation>
    <scope>NUCLEOTIDE SEQUENCE [LARGE SCALE GENOMIC DNA]</scope>
    <source>
        <strain evidence="2">CBS 7786</strain>
    </source>
</reference>
<proteinExistence type="predicted"/>
<dbReference type="EMBL" id="MU971344">
    <property type="protein sequence ID" value="KAK9239768.1"/>
    <property type="molecule type" value="Genomic_DNA"/>
</dbReference>
<dbReference type="Proteomes" id="UP001433508">
    <property type="component" value="Unassembled WGS sequence"/>
</dbReference>